<evidence type="ECO:0008006" key="5">
    <source>
        <dbReference type="Google" id="ProtNLM"/>
    </source>
</evidence>
<evidence type="ECO:0000313" key="4">
    <source>
        <dbReference type="Proteomes" id="UP000535543"/>
    </source>
</evidence>
<evidence type="ECO:0000313" key="3">
    <source>
        <dbReference type="EMBL" id="NMN98751.1"/>
    </source>
</evidence>
<keyword evidence="2" id="KW-0732">Signal</keyword>
<keyword evidence="1" id="KW-0472">Membrane</keyword>
<dbReference type="Proteomes" id="UP000535543">
    <property type="component" value="Unassembled WGS sequence"/>
</dbReference>
<feature type="transmembrane region" description="Helical" evidence="1">
    <location>
        <begin position="150"/>
        <end position="174"/>
    </location>
</feature>
<feature type="transmembrane region" description="Helical" evidence="1">
    <location>
        <begin position="217"/>
        <end position="235"/>
    </location>
</feature>
<accession>A0A848KKS7</accession>
<organism evidence="3 4">
    <name type="scientific">Antrihabitans stalactiti</name>
    <dbReference type="NCBI Taxonomy" id="2584121"/>
    <lineage>
        <taxon>Bacteria</taxon>
        <taxon>Bacillati</taxon>
        <taxon>Actinomycetota</taxon>
        <taxon>Actinomycetes</taxon>
        <taxon>Mycobacteriales</taxon>
        <taxon>Nocardiaceae</taxon>
        <taxon>Antrihabitans</taxon>
    </lineage>
</organism>
<keyword evidence="1" id="KW-1133">Transmembrane helix</keyword>
<dbReference type="RefSeq" id="WP_169593371.1">
    <property type="nucleotide sequence ID" value="NZ_VCQU01000012.1"/>
</dbReference>
<keyword evidence="1" id="KW-0812">Transmembrane</keyword>
<reference evidence="3 4" key="2">
    <citation type="submission" date="2020-06" db="EMBL/GenBank/DDBJ databases">
        <title>Antribacter stalactiti gen. nov., sp. nov., a new member of the family Nacardiaceae isolated from a cave.</title>
        <authorList>
            <person name="Kim I.S."/>
        </authorList>
    </citation>
    <scope>NUCLEOTIDE SEQUENCE [LARGE SCALE GENOMIC DNA]</scope>
    <source>
        <strain evidence="3 4">YC2-7</strain>
    </source>
</reference>
<protein>
    <recommendedName>
        <fullName evidence="5">DUF4436 domain-containing protein</fullName>
    </recommendedName>
</protein>
<keyword evidence="4" id="KW-1185">Reference proteome</keyword>
<feature type="signal peptide" evidence="2">
    <location>
        <begin position="1"/>
        <end position="22"/>
    </location>
</feature>
<reference evidence="3 4" key="1">
    <citation type="submission" date="2019-05" db="EMBL/GenBank/DDBJ databases">
        <authorList>
            <person name="Lee S.D."/>
        </authorList>
    </citation>
    <scope>NUCLEOTIDE SEQUENCE [LARGE SCALE GENOMIC DNA]</scope>
    <source>
        <strain evidence="3 4">YC2-7</strain>
    </source>
</reference>
<feature type="transmembrane region" description="Helical" evidence="1">
    <location>
        <begin position="186"/>
        <end position="211"/>
    </location>
</feature>
<sequence>MKTLLTLMITALVVLSAGVASAATNPVELAATINGEAVTPGADQPIRLEPHGKATVELRVTNNSPTAIVIDRVEFAGRVVGLTYYAFDTAVDLSVAPGATASVKYAIDLSRLNGQATGLIGATLSVFDDDGNALASIDTVTDVRGSLLSVYGLFGLALLLLTALALLDAALAIARHQLPANRFRRALRIMTPGIGIGLVLVFTLSATRVWVPATDRWLIIAGAFAATFFAIGYLTPTPDTAGKDADEKVLEPQ</sequence>
<dbReference type="EMBL" id="VCQU01000012">
    <property type="protein sequence ID" value="NMN98751.1"/>
    <property type="molecule type" value="Genomic_DNA"/>
</dbReference>
<gene>
    <name evidence="3" type="ORF">FGL95_27330</name>
</gene>
<evidence type="ECO:0000256" key="1">
    <source>
        <dbReference type="SAM" id="Phobius"/>
    </source>
</evidence>
<proteinExistence type="predicted"/>
<feature type="chain" id="PRO_5032888413" description="DUF4436 domain-containing protein" evidence="2">
    <location>
        <begin position="23"/>
        <end position="253"/>
    </location>
</feature>
<comment type="caution">
    <text evidence="3">The sequence shown here is derived from an EMBL/GenBank/DDBJ whole genome shotgun (WGS) entry which is preliminary data.</text>
</comment>
<dbReference type="AlphaFoldDB" id="A0A848KKS7"/>
<evidence type="ECO:0000256" key="2">
    <source>
        <dbReference type="SAM" id="SignalP"/>
    </source>
</evidence>
<name>A0A848KKS7_9NOCA</name>